<keyword evidence="1" id="KW-0732">Signal</keyword>
<dbReference type="EMBL" id="CAKOGP040000380">
    <property type="protein sequence ID" value="CAJ1934778.1"/>
    <property type="molecule type" value="Genomic_DNA"/>
</dbReference>
<organism evidence="2 3">
    <name type="scientific">Cylindrotheca closterium</name>
    <dbReference type="NCBI Taxonomy" id="2856"/>
    <lineage>
        <taxon>Eukaryota</taxon>
        <taxon>Sar</taxon>
        <taxon>Stramenopiles</taxon>
        <taxon>Ochrophyta</taxon>
        <taxon>Bacillariophyta</taxon>
        <taxon>Bacillariophyceae</taxon>
        <taxon>Bacillariophycidae</taxon>
        <taxon>Bacillariales</taxon>
        <taxon>Bacillariaceae</taxon>
        <taxon>Cylindrotheca</taxon>
    </lineage>
</organism>
<reference evidence="2" key="1">
    <citation type="submission" date="2023-08" db="EMBL/GenBank/DDBJ databases">
        <authorList>
            <person name="Audoor S."/>
            <person name="Bilcke G."/>
        </authorList>
    </citation>
    <scope>NUCLEOTIDE SEQUENCE</scope>
</reference>
<sequence>MMAPLETGTAQHFALLALLALLALRAKAKNCAAKFRPQHLLCYDVCTLLKATALKTLEYKCPFPHWAAPTECPSCHQSFKRVCTKLGFAVPFPASVLMRHSANRTKTGQYLEANLQSHQLETGTSFPLLQQEPTNTGILASETWLKQVWIELDSLGIRVKISSPPLSLHCANDPLLMDIFINALVNQEDLLWLNWCRQYLQVTTLSELTTADGCSLTAASLADQHSGHFVTSYNWPRTRRPGPSHWDLWRRVLSQADPRPYSRRRRLMQPLGPWSDSLDRWTWLLSCTSLILFHRTGNNLAINLPINTRSHKTFRRDLHHTWTGTLPGDVQRASVNLHPRTAYVTVTGTTPVDPPDQESLPASILLIWRELAADMDDDWGWGKLWVISNGSFKLQVGTAAVQLQTRRGGHVIWIKCRTPGKREDQSAYRSEPIGLLAGTLVASWLHLRLQSLAKPRVCVACDGIAALCQAFSTWPLSPTAPHFDLLSSIREALRVSNISWAEQHVGGHADRTKTWRQMSWWERRNSKVDDIAQGYADELIATDDTIATNPQALLRTLCNNEKVSCLALESVDEAVVLPELMEYWAAKGRLAPKHFQSVDWPIMHRAMKSLKPPKQRFITKHPVGMCGVSKFHKRWGLDSENRCPLCGLEEDHLHAPPLPFRPGQDPVAAPTPRTLRMLPPQTETPWYRLHGIYSSALTQVCEAQLRLGPQCLLEGLLVHGWADLQQQFYRFRGSRRSGNRWAANLSRQLILIGKGMWKHCNDVFHSDNNIVNQQRATALNRRIHEEFDMGLCDLPRKHRRPAIRRSRLVEFLRLHLADKEEWVLVISEARRKIRRSLALMWELTHPTPRPAAP</sequence>
<accession>A0AAD2CJL2</accession>
<evidence type="ECO:0000313" key="3">
    <source>
        <dbReference type="Proteomes" id="UP001295423"/>
    </source>
</evidence>
<proteinExistence type="predicted"/>
<dbReference type="AlphaFoldDB" id="A0AAD2CJL2"/>
<evidence type="ECO:0008006" key="4">
    <source>
        <dbReference type="Google" id="ProtNLM"/>
    </source>
</evidence>
<comment type="caution">
    <text evidence="2">The sequence shown here is derived from an EMBL/GenBank/DDBJ whole genome shotgun (WGS) entry which is preliminary data.</text>
</comment>
<feature type="signal peptide" evidence="1">
    <location>
        <begin position="1"/>
        <end position="28"/>
    </location>
</feature>
<dbReference type="Proteomes" id="UP001295423">
    <property type="component" value="Unassembled WGS sequence"/>
</dbReference>
<evidence type="ECO:0000313" key="2">
    <source>
        <dbReference type="EMBL" id="CAJ1934778.1"/>
    </source>
</evidence>
<feature type="chain" id="PRO_5042121314" description="RNase H type-1 domain-containing protein" evidence="1">
    <location>
        <begin position="29"/>
        <end position="853"/>
    </location>
</feature>
<protein>
    <recommendedName>
        <fullName evidence="4">RNase H type-1 domain-containing protein</fullName>
    </recommendedName>
</protein>
<evidence type="ECO:0000256" key="1">
    <source>
        <dbReference type="SAM" id="SignalP"/>
    </source>
</evidence>
<name>A0AAD2CJL2_9STRA</name>
<gene>
    <name evidence="2" type="ORF">CYCCA115_LOCUS4115</name>
</gene>
<keyword evidence="3" id="KW-1185">Reference proteome</keyword>